<dbReference type="InterPro" id="IPR053151">
    <property type="entry name" value="RNase_H-like"/>
</dbReference>
<dbReference type="GO" id="GO:0004523">
    <property type="term" value="F:RNA-DNA hybrid ribonuclease activity"/>
    <property type="evidence" value="ECO:0007669"/>
    <property type="project" value="InterPro"/>
</dbReference>
<accession>A0A2W5B1V2</accession>
<protein>
    <submittedName>
        <fullName evidence="2">Ribonuclease HI</fullName>
    </submittedName>
</protein>
<dbReference type="PANTHER" id="PTHR47723:SF19">
    <property type="entry name" value="POLYNUCLEOTIDYL TRANSFERASE, RIBONUCLEASE H-LIKE SUPERFAMILY PROTEIN"/>
    <property type="match status" value="1"/>
</dbReference>
<feature type="domain" description="RNase H type-1" evidence="1">
    <location>
        <begin position="39"/>
        <end position="125"/>
    </location>
</feature>
<evidence type="ECO:0000259" key="1">
    <source>
        <dbReference type="Pfam" id="PF13456"/>
    </source>
</evidence>
<dbReference type="Proteomes" id="UP000249555">
    <property type="component" value="Unassembled WGS sequence"/>
</dbReference>
<dbReference type="EMBL" id="QFMX01000001">
    <property type="protein sequence ID" value="PZO76851.1"/>
    <property type="molecule type" value="Genomic_DNA"/>
</dbReference>
<organism evidence="2 3">
    <name type="scientific">Sphingomonas taxi</name>
    <dbReference type="NCBI Taxonomy" id="1549858"/>
    <lineage>
        <taxon>Bacteria</taxon>
        <taxon>Pseudomonadati</taxon>
        <taxon>Pseudomonadota</taxon>
        <taxon>Alphaproteobacteria</taxon>
        <taxon>Sphingomonadales</taxon>
        <taxon>Sphingomonadaceae</taxon>
        <taxon>Sphingomonas</taxon>
    </lineage>
</organism>
<gene>
    <name evidence="2" type="ORF">DI640_00010</name>
</gene>
<evidence type="ECO:0000313" key="3">
    <source>
        <dbReference type="Proteomes" id="UP000249555"/>
    </source>
</evidence>
<sequence>MPHRGRTKLFFDGGCRPNPGTIECAVVLKGVTYYQHDYGHGTNSDAEWLAAIHALDVARQNGERDIVLLGDSTLVVTQANGTARCRTAALEAHRATFAELARGFDSVRIRHIGRAQNLAGIALARLHPR</sequence>
<dbReference type="InterPro" id="IPR002156">
    <property type="entry name" value="RNaseH_domain"/>
</dbReference>
<reference evidence="2 3" key="1">
    <citation type="submission" date="2017-08" db="EMBL/GenBank/DDBJ databases">
        <title>Infants hospitalized years apart are colonized by the same room-sourced microbial strains.</title>
        <authorList>
            <person name="Brooks B."/>
            <person name="Olm M.R."/>
            <person name="Firek B.A."/>
            <person name="Baker R."/>
            <person name="Thomas B.C."/>
            <person name="Morowitz M.J."/>
            <person name="Banfield J.F."/>
        </authorList>
    </citation>
    <scope>NUCLEOTIDE SEQUENCE [LARGE SCALE GENOMIC DNA]</scope>
    <source>
        <strain evidence="2">S2_018_000_R3_119</strain>
    </source>
</reference>
<dbReference type="InterPro" id="IPR012337">
    <property type="entry name" value="RNaseH-like_sf"/>
</dbReference>
<dbReference type="PANTHER" id="PTHR47723">
    <property type="entry name" value="OS05G0353850 PROTEIN"/>
    <property type="match status" value="1"/>
</dbReference>
<dbReference type="Pfam" id="PF13456">
    <property type="entry name" value="RVT_3"/>
    <property type="match status" value="1"/>
</dbReference>
<proteinExistence type="predicted"/>
<name>A0A2W5B1V2_9SPHN</name>
<dbReference type="InterPro" id="IPR036397">
    <property type="entry name" value="RNaseH_sf"/>
</dbReference>
<evidence type="ECO:0000313" key="2">
    <source>
        <dbReference type="EMBL" id="PZO76851.1"/>
    </source>
</evidence>
<dbReference type="AlphaFoldDB" id="A0A2W5B1V2"/>
<dbReference type="Gene3D" id="3.30.420.10">
    <property type="entry name" value="Ribonuclease H-like superfamily/Ribonuclease H"/>
    <property type="match status" value="1"/>
</dbReference>
<comment type="caution">
    <text evidence="2">The sequence shown here is derived from an EMBL/GenBank/DDBJ whole genome shotgun (WGS) entry which is preliminary data.</text>
</comment>
<dbReference type="SUPFAM" id="SSF53098">
    <property type="entry name" value="Ribonuclease H-like"/>
    <property type="match status" value="1"/>
</dbReference>
<dbReference type="GO" id="GO:0003676">
    <property type="term" value="F:nucleic acid binding"/>
    <property type="evidence" value="ECO:0007669"/>
    <property type="project" value="InterPro"/>
</dbReference>